<dbReference type="Proteomes" id="UP001159427">
    <property type="component" value="Unassembled WGS sequence"/>
</dbReference>
<organism evidence="2 3">
    <name type="scientific">Porites evermanni</name>
    <dbReference type="NCBI Taxonomy" id="104178"/>
    <lineage>
        <taxon>Eukaryota</taxon>
        <taxon>Metazoa</taxon>
        <taxon>Cnidaria</taxon>
        <taxon>Anthozoa</taxon>
        <taxon>Hexacorallia</taxon>
        <taxon>Scleractinia</taxon>
        <taxon>Fungiina</taxon>
        <taxon>Poritidae</taxon>
        <taxon>Porites</taxon>
    </lineage>
</organism>
<reference evidence="2 3" key="1">
    <citation type="submission" date="2022-05" db="EMBL/GenBank/DDBJ databases">
        <authorList>
            <consortium name="Genoscope - CEA"/>
            <person name="William W."/>
        </authorList>
    </citation>
    <scope>NUCLEOTIDE SEQUENCE [LARGE SCALE GENOMIC DNA]</scope>
</reference>
<evidence type="ECO:0000313" key="2">
    <source>
        <dbReference type="EMBL" id="CAH3019120.1"/>
    </source>
</evidence>
<comment type="caution">
    <text evidence="2">The sequence shown here is derived from an EMBL/GenBank/DDBJ whole genome shotgun (WGS) entry which is preliminary data.</text>
</comment>
<proteinExistence type="predicted"/>
<name>A0ABN8LU77_9CNID</name>
<keyword evidence="3" id="KW-1185">Reference proteome</keyword>
<dbReference type="EMBL" id="CALNXI010000106">
    <property type="protein sequence ID" value="CAH3019120.1"/>
    <property type="molecule type" value="Genomic_DNA"/>
</dbReference>
<feature type="region of interest" description="Disordered" evidence="1">
    <location>
        <begin position="231"/>
        <end position="261"/>
    </location>
</feature>
<evidence type="ECO:0000313" key="3">
    <source>
        <dbReference type="Proteomes" id="UP001159427"/>
    </source>
</evidence>
<sequence>MEKEQSDGALQKCPVENLRHDHFRQSAMDKYELSSRLTKDVPIKIRKKLSTQDTIPHRQAAVGTTSKTTFSGSVSRCYPARKRSLLKRFKECSFSPCSEEYNSVLQHFTETAEQQEKAIVAEPRRTRNRKISLHEPRRGSKYKTSSNFETELPRSFKTRPRCNTLPSRISVVRTPDFGKTEETGEDNYDTPFRSNVKLAWQIDYDDFGKKGKGMHKSETPPRLYFSNTHKEMGKKVSETSPPCELFSHKEKSRKERQRKKAEVNLPKIEEKLFIDHSQLQAGGAKLVSDEARRKIYTAAQTNVGHELRDFSKKDLSQDGTDWLKRERSCSTGTHSTDKKDTTHLKQKIFHSISSPAGTNYPKASELTSAPLFDLRNDNFQFEAFKEKSPMIRRTDQFSITRANIRRVGKATLAATRLLKIHYRENGGSKKDVTITEDHKKLDKLFEEMKDCRYLRQNSSEMRT</sequence>
<protein>
    <submittedName>
        <fullName evidence="2">Uncharacterized protein</fullName>
    </submittedName>
</protein>
<evidence type="ECO:0000256" key="1">
    <source>
        <dbReference type="SAM" id="MobiDB-lite"/>
    </source>
</evidence>
<gene>
    <name evidence="2" type="ORF">PEVE_00001127</name>
</gene>
<accession>A0ABN8LU77</accession>